<keyword evidence="1 2" id="KW-0728">SH3 domain</keyword>
<protein>
    <recommendedName>
        <fullName evidence="5">SH3 domain-containing protein</fullName>
    </recommendedName>
</protein>
<feature type="chain" id="PRO_5046538561" description="SH3 domain-containing protein" evidence="4">
    <location>
        <begin position="26"/>
        <end position="495"/>
    </location>
</feature>
<sequence length="495" mass="53647">MKLLQGNLDRLKSTLLLMLNVLAYAKKLKEEDPLAEEQRICIQRLIQVNQESTARLKQLEKFLSQQSSAAAAPSPDMQTAVLAPPTPPASNSSPVSSLGNTQCLCGRPFQADALHLTERDIAKRLFSINTVQKAIRDVQSLSSSDTSPTEEQVCSKFLKACRTGHDALRLFVESERAHTTKATGIDNAERLRQKAAFHEIGQQLRNTVFECGVDDIKTDAPPQFEKCIKEDSTGGKVPTRSGAVTTCIKWESIRKLAAKARLQTDDSITVPACSPNADWYQGPLRGLEGKAPSEHVQPLNHEHLVKVTCGFEDAEDGKLSAREGDIIRVLEDQGNWWKGSLKGQVGLFLANSTVQVDVQVAPTPKPPPTVPAVLGPNVEGSGENSPSSESAGDYLAKVANRYSVLRRCPPSKVTVGQPSVETIWDTSSSKPSVGSSRDGHRQQLRSILKSPVQERVPTPADTSSNSSKPMAAQVRASHSEHDEATAGTDLVDSLL</sequence>
<feature type="compositionally biased region" description="Low complexity" evidence="3">
    <location>
        <begin position="379"/>
        <end position="391"/>
    </location>
</feature>
<evidence type="ECO:0000256" key="4">
    <source>
        <dbReference type="SAM" id="SignalP"/>
    </source>
</evidence>
<evidence type="ECO:0000256" key="1">
    <source>
        <dbReference type="ARBA" id="ARBA00022443"/>
    </source>
</evidence>
<feature type="region of interest" description="Disordered" evidence="3">
    <location>
        <begin position="362"/>
        <end position="391"/>
    </location>
</feature>
<name>A0ABQ9P116_9PEZI</name>
<comment type="caution">
    <text evidence="6">The sequence shown here is derived from an EMBL/GenBank/DDBJ whole genome shotgun (WGS) entry which is preliminary data.</text>
</comment>
<feature type="domain" description="SH3" evidence="5">
    <location>
        <begin position="300"/>
        <end position="358"/>
    </location>
</feature>
<keyword evidence="7" id="KW-1185">Reference proteome</keyword>
<dbReference type="Proteomes" id="UP001172684">
    <property type="component" value="Unassembled WGS sequence"/>
</dbReference>
<organism evidence="6 7">
    <name type="scientific">Coniosporium apollinis</name>
    <dbReference type="NCBI Taxonomy" id="61459"/>
    <lineage>
        <taxon>Eukaryota</taxon>
        <taxon>Fungi</taxon>
        <taxon>Dikarya</taxon>
        <taxon>Ascomycota</taxon>
        <taxon>Pezizomycotina</taxon>
        <taxon>Dothideomycetes</taxon>
        <taxon>Dothideomycetes incertae sedis</taxon>
        <taxon>Coniosporium</taxon>
    </lineage>
</organism>
<dbReference type="Pfam" id="PF07653">
    <property type="entry name" value="SH3_2"/>
    <property type="match status" value="1"/>
</dbReference>
<feature type="region of interest" description="Disordered" evidence="3">
    <location>
        <begin position="67"/>
        <end position="97"/>
    </location>
</feature>
<feature type="region of interest" description="Disordered" evidence="3">
    <location>
        <begin position="423"/>
        <end position="495"/>
    </location>
</feature>
<dbReference type="SMART" id="SM00326">
    <property type="entry name" value="SH3"/>
    <property type="match status" value="1"/>
</dbReference>
<dbReference type="InterPro" id="IPR001452">
    <property type="entry name" value="SH3_domain"/>
</dbReference>
<proteinExistence type="predicted"/>
<evidence type="ECO:0000256" key="2">
    <source>
        <dbReference type="PROSITE-ProRule" id="PRU00192"/>
    </source>
</evidence>
<evidence type="ECO:0000313" key="7">
    <source>
        <dbReference type="Proteomes" id="UP001172684"/>
    </source>
</evidence>
<keyword evidence="4" id="KW-0732">Signal</keyword>
<feature type="signal peptide" evidence="4">
    <location>
        <begin position="1"/>
        <end position="25"/>
    </location>
</feature>
<dbReference type="PROSITE" id="PS50002">
    <property type="entry name" value="SH3"/>
    <property type="match status" value="1"/>
</dbReference>
<dbReference type="EMBL" id="JAPDRL010000014">
    <property type="protein sequence ID" value="KAJ9667234.1"/>
    <property type="molecule type" value="Genomic_DNA"/>
</dbReference>
<reference evidence="6" key="1">
    <citation type="submission" date="2022-10" db="EMBL/GenBank/DDBJ databases">
        <title>Culturing micro-colonial fungi from biological soil crusts in the Mojave desert and describing Neophaeococcomyces mojavensis, and introducing the new genera and species Taxawa tesnikishii.</title>
        <authorList>
            <person name="Kurbessoian T."/>
            <person name="Stajich J.E."/>
        </authorList>
    </citation>
    <scope>NUCLEOTIDE SEQUENCE</scope>
    <source>
        <strain evidence="6">TK_1</strain>
    </source>
</reference>
<dbReference type="Gene3D" id="2.30.30.40">
    <property type="entry name" value="SH3 Domains"/>
    <property type="match status" value="1"/>
</dbReference>
<gene>
    <name evidence="6" type="ORF">H2201_002755</name>
</gene>
<evidence type="ECO:0000313" key="6">
    <source>
        <dbReference type="EMBL" id="KAJ9667234.1"/>
    </source>
</evidence>
<accession>A0ABQ9P116</accession>
<evidence type="ECO:0000259" key="5">
    <source>
        <dbReference type="PROSITE" id="PS50002"/>
    </source>
</evidence>
<feature type="compositionally biased region" description="Polar residues" evidence="3">
    <location>
        <begin position="423"/>
        <end position="435"/>
    </location>
</feature>
<dbReference type="InterPro" id="IPR036028">
    <property type="entry name" value="SH3-like_dom_sf"/>
</dbReference>
<dbReference type="SUPFAM" id="SSF50044">
    <property type="entry name" value="SH3-domain"/>
    <property type="match status" value="1"/>
</dbReference>
<evidence type="ECO:0000256" key="3">
    <source>
        <dbReference type="SAM" id="MobiDB-lite"/>
    </source>
</evidence>